<dbReference type="InterPro" id="IPR050680">
    <property type="entry name" value="YpeA/RimI_acetyltransf"/>
</dbReference>
<evidence type="ECO:0000313" key="5">
    <source>
        <dbReference type="Proteomes" id="UP001211421"/>
    </source>
</evidence>
<organism evidence="4 5">
    <name type="scientific">Ruminococcus bicirculans</name>
    <name type="common">ex Wegman et al. 2014</name>
    <dbReference type="NCBI Taxonomy" id="1160721"/>
    <lineage>
        <taxon>Bacteria</taxon>
        <taxon>Bacillati</taxon>
        <taxon>Bacillota</taxon>
        <taxon>Clostridia</taxon>
        <taxon>Eubacteriales</taxon>
        <taxon>Oscillospiraceae</taxon>
        <taxon>Ruminococcus</taxon>
    </lineage>
</organism>
<reference evidence="4" key="1">
    <citation type="submission" date="2023-01" db="EMBL/GenBank/DDBJ databases">
        <title>Human gut microbiome strain richness.</title>
        <authorList>
            <person name="Chen-Liaw A."/>
        </authorList>
    </citation>
    <scope>NUCLEOTIDE SEQUENCE</scope>
    <source>
        <strain evidence="4">D59st1_B8_D59t2_181005</strain>
    </source>
</reference>
<evidence type="ECO:0000256" key="2">
    <source>
        <dbReference type="ARBA" id="ARBA00023315"/>
    </source>
</evidence>
<dbReference type="AlphaFoldDB" id="A0AAW6E416"/>
<dbReference type="InterPro" id="IPR016181">
    <property type="entry name" value="Acyl_CoA_acyltransferase"/>
</dbReference>
<dbReference type="PROSITE" id="PS51186">
    <property type="entry name" value="GNAT"/>
    <property type="match status" value="2"/>
</dbReference>
<dbReference type="Gene3D" id="3.40.630.30">
    <property type="match status" value="2"/>
</dbReference>
<gene>
    <name evidence="4" type="ORF">PNV70_10200</name>
</gene>
<keyword evidence="1" id="KW-0808">Transferase</keyword>
<dbReference type="RefSeq" id="WP_195551789.1">
    <property type="nucleotide sequence ID" value="NZ_JADMNX010000006.1"/>
</dbReference>
<name>A0AAW6E416_9FIRM</name>
<comment type="caution">
    <text evidence="4">The sequence shown here is derived from an EMBL/GenBank/DDBJ whole genome shotgun (WGS) entry which is preliminary data.</text>
</comment>
<feature type="domain" description="N-acetyltransferase" evidence="3">
    <location>
        <begin position="9"/>
        <end position="159"/>
    </location>
</feature>
<evidence type="ECO:0000256" key="1">
    <source>
        <dbReference type="ARBA" id="ARBA00022679"/>
    </source>
</evidence>
<dbReference type="InterPro" id="IPR000182">
    <property type="entry name" value="GNAT_dom"/>
</dbReference>
<keyword evidence="2" id="KW-0012">Acyltransferase</keyword>
<dbReference type="CDD" id="cd04301">
    <property type="entry name" value="NAT_SF"/>
    <property type="match status" value="2"/>
</dbReference>
<evidence type="ECO:0000259" key="3">
    <source>
        <dbReference type="PROSITE" id="PS51186"/>
    </source>
</evidence>
<sequence length="315" mass="36104">MGTKNTEIIAIRTSEYLSENLALQISNSLWEQPDIAGLRTMLYFFKSETDYFNVIAQSSSGDFVGRLCCIQNIDDPTLWYYGDLFVVENHRRKHIAEKMITTAFDVLKDKGCKTVRTYVDPQNTSSLELQKKLGFTEKPYQTFNDLINNGDLMFEKQFGQIYNAVTVREKLDVKIVANLYNRNLKALHGDKISYDEWCKSILNNDTDEENFLICRGLMPVAWLKINGLENAEVGYISMLAVEPKYQYYGVGTFAVEFANSFLHDKGKRFVRVQTTADNLSAIGLYKKCGFVEVSKTQDVCGDETELCKVMFEKRI</sequence>
<proteinExistence type="predicted"/>
<dbReference type="PANTHER" id="PTHR43420">
    <property type="entry name" value="ACETYLTRANSFERASE"/>
    <property type="match status" value="1"/>
</dbReference>
<feature type="domain" description="N-acetyltransferase" evidence="3">
    <location>
        <begin position="162"/>
        <end position="315"/>
    </location>
</feature>
<accession>A0AAW6E416</accession>
<evidence type="ECO:0000313" key="4">
    <source>
        <dbReference type="EMBL" id="MDB8742439.1"/>
    </source>
</evidence>
<protein>
    <submittedName>
        <fullName evidence="4">GNAT family N-acetyltransferase</fullName>
    </submittedName>
</protein>
<dbReference type="Proteomes" id="UP001211421">
    <property type="component" value="Unassembled WGS sequence"/>
</dbReference>
<dbReference type="GO" id="GO:0016747">
    <property type="term" value="F:acyltransferase activity, transferring groups other than amino-acyl groups"/>
    <property type="evidence" value="ECO:0007669"/>
    <property type="project" value="InterPro"/>
</dbReference>
<dbReference type="Pfam" id="PF00583">
    <property type="entry name" value="Acetyltransf_1"/>
    <property type="match status" value="2"/>
</dbReference>
<dbReference type="SUPFAM" id="SSF55729">
    <property type="entry name" value="Acyl-CoA N-acyltransferases (Nat)"/>
    <property type="match status" value="2"/>
</dbReference>
<dbReference type="EMBL" id="JAQMLS010000006">
    <property type="protein sequence ID" value="MDB8742439.1"/>
    <property type="molecule type" value="Genomic_DNA"/>
</dbReference>